<dbReference type="AlphaFoldDB" id="A0A7S4NH43"/>
<feature type="region of interest" description="Disordered" evidence="1">
    <location>
        <begin position="220"/>
        <end position="273"/>
    </location>
</feature>
<dbReference type="EMBL" id="HBKQ01060489">
    <property type="protein sequence ID" value="CAE2287592.1"/>
    <property type="molecule type" value="Transcribed_RNA"/>
</dbReference>
<gene>
    <name evidence="2" type="ORF">OAUR00152_LOCUS41276</name>
</gene>
<protein>
    <submittedName>
        <fullName evidence="2">Uncharacterized protein</fullName>
    </submittedName>
</protein>
<evidence type="ECO:0000256" key="1">
    <source>
        <dbReference type="SAM" id="MobiDB-lite"/>
    </source>
</evidence>
<feature type="compositionally biased region" description="Polar residues" evidence="1">
    <location>
        <begin position="228"/>
        <end position="252"/>
    </location>
</feature>
<reference evidence="2" key="1">
    <citation type="submission" date="2021-01" db="EMBL/GenBank/DDBJ databases">
        <authorList>
            <person name="Corre E."/>
            <person name="Pelletier E."/>
            <person name="Niang G."/>
            <person name="Scheremetjew M."/>
            <person name="Finn R."/>
            <person name="Kale V."/>
            <person name="Holt S."/>
            <person name="Cochrane G."/>
            <person name="Meng A."/>
            <person name="Brown T."/>
            <person name="Cohen L."/>
        </authorList>
    </citation>
    <scope>NUCLEOTIDE SEQUENCE</scope>
    <source>
        <strain evidence="2">Isolate 1302-5</strain>
    </source>
</reference>
<evidence type="ECO:0000313" key="2">
    <source>
        <dbReference type="EMBL" id="CAE2287592.1"/>
    </source>
</evidence>
<proteinExistence type="predicted"/>
<sequence length="273" mass="31104">MSLQQQQRVNFDEAVKIYLVPIHTEFSQEERDALWLGRTDFDVIQAGIRRTVKAIRRQKRHSSRTVGHNDDEEESVCDRGLEHLRSAAHMEQRKINKDCCVSAVFGEQKRQRSLKCYDDVALAEASMDGSQWARQKAQEEGMRDAAAVRELRKREVCRYQPDAAAMEMMEQAIKLCAMPVPSSGSNAHQSSSQNQADLFEDKEAVSQMLANFQGFKKSTRIRTKKQDGNQINSPHLMTPFSKRTGQITAHTSSHMKHRNVTTANSQRKAMLNP</sequence>
<name>A0A7S4NH43_9STRA</name>
<accession>A0A7S4NH43</accession>
<organism evidence="2">
    <name type="scientific">Odontella aurita</name>
    <dbReference type="NCBI Taxonomy" id="265563"/>
    <lineage>
        <taxon>Eukaryota</taxon>
        <taxon>Sar</taxon>
        <taxon>Stramenopiles</taxon>
        <taxon>Ochrophyta</taxon>
        <taxon>Bacillariophyta</taxon>
        <taxon>Mediophyceae</taxon>
        <taxon>Biddulphiophycidae</taxon>
        <taxon>Eupodiscales</taxon>
        <taxon>Odontellaceae</taxon>
        <taxon>Odontella</taxon>
    </lineage>
</organism>